<dbReference type="InterPro" id="IPR000073">
    <property type="entry name" value="AB_hydrolase_1"/>
</dbReference>
<dbReference type="EC" id="3.4.11.5" evidence="8"/>
<gene>
    <name evidence="11" type="ORF">Ctob_001590</name>
</gene>
<dbReference type="InterPro" id="IPR005944">
    <property type="entry name" value="Pro_iminopeptidase"/>
</dbReference>
<keyword evidence="6 8" id="KW-0645">Protease</keyword>
<accession>A0A0M0JBS4</accession>
<keyword evidence="7 8" id="KW-0378">Hydrolase</keyword>
<evidence type="ECO:0000259" key="10">
    <source>
        <dbReference type="Pfam" id="PF00561"/>
    </source>
</evidence>
<feature type="domain" description="AB hydrolase-1" evidence="10">
    <location>
        <begin position="90"/>
        <end position="368"/>
    </location>
</feature>
<dbReference type="NCBIfam" id="TIGR01249">
    <property type="entry name" value="pro_imino_pep_1"/>
    <property type="match status" value="1"/>
</dbReference>
<keyword evidence="4 8" id="KW-0031">Aminopeptidase</keyword>
<proteinExistence type="inferred from homology"/>
<reference evidence="12" key="1">
    <citation type="journal article" date="2015" name="PLoS Genet.">
        <title>Genome Sequence and Transcriptome Analyses of Chrysochromulina tobin: Metabolic Tools for Enhanced Algal Fitness in the Prominent Order Prymnesiales (Haptophyceae).</title>
        <authorList>
            <person name="Hovde B.T."/>
            <person name="Deodato C.R."/>
            <person name="Hunsperger H.M."/>
            <person name="Ryken S.A."/>
            <person name="Yost W."/>
            <person name="Jha R.K."/>
            <person name="Patterson J."/>
            <person name="Monnat R.J. Jr."/>
            <person name="Barlow S.B."/>
            <person name="Starkenburg S.R."/>
            <person name="Cattolico R.A."/>
        </authorList>
    </citation>
    <scope>NUCLEOTIDE SEQUENCE</scope>
    <source>
        <strain evidence="12">CCMP291</strain>
    </source>
</reference>
<feature type="signal peptide" evidence="9">
    <location>
        <begin position="1"/>
        <end position="20"/>
    </location>
</feature>
<evidence type="ECO:0000256" key="9">
    <source>
        <dbReference type="SAM" id="SignalP"/>
    </source>
</evidence>
<feature type="chain" id="PRO_5005601596" description="Proline iminopeptidase" evidence="9">
    <location>
        <begin position="21"/>
        <end position="392"/>
    </location>
</feature>
<evidence type="ECO:0000256" key="4">
    <source>
        <dbReference type="ARBA" id="ARBA00022438"/>
    </source>
</evidence>
<evidence type="ECO:0000313" key="12">
    <source>
        <dbReference type="Proteomes" id="UP000037460"/>
    </source>
</evidence>
<dbReference type="InterPro" id="IPR029058">
    <property type="entry name" value="AB_hydrolase_fold"/>
</dbReference>
<dbReference type="PRINTS" id="PR00793">
    <property type="entry name" value="PROAMNOPTASE"/>
</dbReference>
<evidence type="ECO:0000256" key="7">
    <source>
        <dbReference type="ARBA" id="ARBA00022801"/>
    </source>
</evidence>
<dbReference type="PANTHER" id="PTHR43722:SF1">
    <property type="entry name" value="PROLINE IMINOPEPTIDASE"/>
    <property type="match status" value="1"/>
</dbReference>
<dbReference type="SUPFAM" id="SSF53474">
    <property type="entry name" value="alpha/beta-Hydrolases"/>
    <property type="match status" value="1"/>
</dbReference>
<keyword evidence="12" id="KW-1185">Reference proteome</keyword>
<dbReference type="Proteomes" id="UP000037460">
    <property type="component" value="Unassembled WGS sequence"/>
</dbReference>
<evidence type="ECO:0000256" key="5">
    <source>
        <dbReference type="ARBA" id="ARBA00022490"/>
    </source>
</evidence>
<evidence type="ECO:0000256" key="1">
    <source>
        <dbReference type="ARBA" id="ARBA00001585"/>
    </source>
</evidence>
<evidence type="ECO:0000256" key="2">
    <source>
        <dbReference type="ARBA" id="ARBA00004496"/>
    </source>
</evidence>
<dbReference type="PRINTS" id="PR00111">
    <property type="entry name" value="ABHYDROLASE"/>
</dbReference>
<dbReference type="InterPro" id="IPR002410">
    <property type="entry name" value="Peptidase_S33"/>
</dbReference>
<keyword evidence="5" id="KW-0963">Cytoplasm</keyword>
<dbReference type="PANTHER" id="PTHR43722">
    <property type="entry name" value="PROLINE IMINOPEPTIDASE"/>
    <property type="match status" value="1"/>
</dbReference>
<evidence type="ECO:0000313" key="11">
    <source>
        <dbReference type="EMBL" id="KOO24014.1"/>
    </source>
</evidence>
<dbReference type="GO" id="GO:0005737">
    <property type="term" value="C:cytoplasm"/>
    <property type="evidence" value="ECO:0007669"/>
    <property type="project" value="UniProtKB-SubCell"/>
</dbReference>
<evidence type="ECO:0000256" key="8">
    <source>
        <dbReference type="RuleBase" id="RU003421"/>
    </source>
</evidence>
<dbReference type="GO" id="GO:0006508">
    <property type="term" value="P:proteolysis"/>
    <property type="evidence" value="ECO:0007669"/>
    <property type="project" value="UniProtKB-KW"/>
</dbReference>
<sequence length="392" mass="42271">MIFATELRTIFLLSLLTARAASMAAVTTPKADLRYVSLAASDAANQVANPVAYPRDLYPEIEPFETGYLDVGNHKLYYDLSGNPNGVPCIFLHGGPGAGCSPRSRRFFDPAYYKIVILDQRGSGKSIPNAADDLDGSLVENTTPALVHDIDLLRAKLGIERWGVVLGGSWGSTLALAYAQAHPDRCSNLLLRGVFLFGPDEVEYLFCNGGTFGQNPGAWSKYVQYLEDTSSNWAVEKTNLLGAYWTRLTSSDAAVRSAAAAAFVGYELSISKTYTDPAVLETYLGTPTILIPFAVMEVHYMLHAGFMRRGQLLDNVKVMAEHGHKVAIAHGRADYVCQPQAAYRLAQALGAVGAQCELEIVAGAGHSDSEPGLIDAMVRATDKFRDVAAVIA</sequence>
<comment type="similarity">
    <text evidence="3 8">Belongs to the peptidase S33 family.</text>
</comment>
<comment type="subcellular location">
    <subcellularLocation>
        <location evidence="2">Cytoplasm</location>
    </subcellularLocation>
</comment>
<comment type="catalytic activity">
    <reaction evidence="1 8">
        <text>Release of N-terminal proline from a peptide.</text>
        <dbReference type="EC" id="3.4.11.5"/>
    </reaction>
</comment>
<dbReference type="Pfam" id="PF00561">
    <property type="entry name" value="Abhydrolase_1"/>
    <property type="match status" value="1"/>
</dbReference>
<protein>
    <recommendedName>
        <fullName evidence="8">Proline iminopeptidase</fullName>
        <ecNumber evidence="8">3.4.11.5</ecNumber>
    </recommendedName>
</protein>
<dbReference type="AlphaFoldDB" id="A0A0M0JBS4"/>
<comment type="caution">
    <text evidence="11">The sequence shown here is derived from an EMBL/GenBank/DDBJ whole genome shotgun (WGS) entry which is preliminary data.</text>
</comment>
<evidence type="ECO:0000256" key="6">
    <source>
        <dbReference type="ARBA" id="ARBA00022670"/>
    </source>
</evidence>
<dbReference type="GO" id="GO:0004177">
    <property type="term" value="F:aminopeptidase activity"/>
    <property type="evidence" value="ECO:0007669"/>
    <property type="project" value="UniProtKB-KW"/>
</dbReference>
<keyword evidence="9" id="KW-0732">Signal</keyword>
<name>A0A0M0JBS4_9EUKA</name>
<dbReference type="OrthoDB" id="10249433at2759"/>
<evidence type="ECO:0000256" key="3">
    <source>
        <dbReference type="ARBA" id="ARBA00010088"/>
    </source>
</evidence>
<dbReference type="EMBL" id="JWZX01003134">
    <property type="protein sequence ID" value="KOO24014.1"/>
    <property type="molecule type" value="Genomic_DNA"/>
</dbReference>
<organism evidence="11 12">
    <name type="scientific">Chrysochromulina tobinii</name>
    <dbReference type="NCBI Taxonomy" id="1460289"/>
    <lineage>
        <taxon>Eukaryota</taxon>
        <taxon>Haptista</taxon>
        <taxon>Haptophyta</taxon>
        <taxon>Prymnesiophyceae</taxon>
        <taxon>Prymnesiales</taxon>
        <taxon>Chrysochromulinaceae</taxon>
        <taxon>Chrysochromulina</taxon>
    </lineage>
</organism>
<dbReference type="Gene3D" id="3.40.50.1820">
    <property type="entry name" value="alpha/beta hydrolase"/>
    <property type="match status" value="1"/>
</dbReference>